<evidence type="ECO:0000256" key="1">
    <source>
        <dbReference type="ARBA" id="ARBA00004429"/>
    </source>
</evidence>
<evidence type="ECO:0000256" key="5">
    <source>
        <dbReference type="ARBA" id="ARBA00022692"/>
    </source>
</evidence>
<accession>A0ABT3H3E2</accession>
<evidence type="ECO:0000259" key="10">
    <source>
        <dbReference type="PROSITE" id="PS50928"/>
    </source>
</evidence>
<keyword evidence="3 9" id="KW-0813">Transport</keyword>
<feature type="transmembrane region" description="Helical" evidence="9">
    <location>
        <begin position="344"/>
        <end position="366"/>
    </location>
</feature>
<dbReference type="PROSITE" id="PS50928">
    <property type="entry name" value="ABC_TM1"/>
    <property type="match status" value="1"/>
</dbReference>
<dbReference type="SUPFAM" id="SSF161098">
    <property type="entry name" value="MetI-like"/>
    <property type="match status" value="2"/>
</dbReference>
<evidence type="ECO:0000256" key="7">
    <source>
        <dbReference type="ARBA" id="ARBA00022989"/>
    </source>
</evidence>
<feature type="transmembrane region" description="Helical" evidence="9">
    <location>
        <begin position="12"/>
        <end position="32"/>
    </location>
</feature>
<dbReference type="EMBL" id="JAPDFL010000001">
    <property type="protein sequence ID" value="MCW1934255.1"/>
    <property type="molecule type" value="Genomic_DNA"/>
</dbReference>
<keyword evidence="6" id="KW-0029">Amino-acid transport</keyword>
<name>A0ABT3H3E2_9RHOB</name>
<keyword evidence="12" id="KW-1185">Reference proteome</keyword>
<feature type="domain" description="ABC transmembrane type-1" evidence="10">
    <location>
        <begin position="80"/>
        <end position="363"/>
    </location>
</feature>
<keyword evidence="4" id="KW-1003">Cell membrane</keyword>
<evidence type="ECO:0000256" key="8">
    <source>
        <dbReference type="ARBA" id="ARBA00023136"/>
    </source>
</evidence>
<evidence type="ECO:0000256" key="6">
    <source>
        <dbReference type="ARBA" id="ARBA00022970"/>
    </source>
</evidence>
<dbReference type="PANTHER" id="PTHR30614:SF37">
    <property type="entry name" value="AMINO-ACID ABC TRANSPORTER PERMEASE PROTEIN YHDX-RELATED"/>
    <property type="match status" value="1"/>
</dbReference>
<dbReference type="PANTHER" id="PTHR30614">
    <property type="entry name" value="MEMBRANE COMPONENT OF AMINO ACID ABC TRANSPORTER"/>
    <property type="match status" value="1"/>
</dbReference>
<feature type="transmembrane region" description="Helical" evidence="9">
    <location>
        <begin position="199"/>
        <end position="218"/>
    </location>
</feature>
<dbReference type="InterPro" id="IPR035906">
    <property type="entry name" value="MetI-like_sf"/>
</dbReference>
<comment type="subcellular location">
    <subcellularLocation>
        <location evidence="1">Cell inner membrane</location>
        <topology evidence="1">Multi-pass membrane protein</topology>
    </subcellularLocation>
    <subcellularLocation>
        <location evidence="9">Cell membrane</location>
        <topology evidence="9">Multi-pass membrane protein</topology>
    </subcellularLocation>
</comment>
<dbReference type="Gene3D" id="1.10.3720.10">
    <property type="entry name" value="MetI-like"/>
    <property type="match status" value="2"/>
</dbReference>
<comment type="caution">
    <text evidence="11">The sequence shown here is derived from an EMBL/GenBank/DDBJ whole genome shotgun (WGS) entry which is preliminary data.</text>
</comment>
<gene>
    <name evidence="11" type="ORF">OKW52_18835</name>
</gene>
<keyword evidence="7 9" id="KW-1133">Transmembrane helix</keyword>
<evidence type="ECO:0000256" key="2">
    <source>
        <dbReference type="ARBA" id="ARBA00010072"/>
    </source>
</evidence>
<evidence type="ECO:0000313" key="12">
    <source>
        <dbReference type="Proteomes" id="UP001208938"/>
    </source>
</evidence>
<feature type="transmembrane region" description="Helical" evidence="9">
    <location>
        <begin position="86"/>
        <end position="104"/>
    </location>
</feature>
<dbReference type="NCBIfam" id="TIGR01726">
    <property type="entry name" value="HEQRo_perm_3TM"/>
    <property type="match status" value="1"/>
</dbReference>
<evidence type="ECO:0000256" key="4">
    <source>
        <dbReference type="ARBA" id="ARBA00022475"/>
    </source>
</evidence>
<feature type="transmembrane region" description="Helical" evidence="9">
    <location>
        <begin position="125"/>
        <end position="142"/>
    </location>
</feature>
<feature type="transmembrane region" description="Helical" evidence="9">
    <location>
        <begin position="244"/>
        <end position="263"/>
    </location>
</feature>
<dbReference type="Pfam" id="PF00528">
    <property type="entry name" value="BPD_transp_1"/>
    <property type="match status" value="1"/>
</dbReference>
<keyword evidence="8 9" id="KW-0472">Membrane</keyword>
<dbReference type="InterPro" id="IPR043429">
    <property type="entry name" value="ArtM/GltK/GlnP/TcyL/YhdX-like"/>
</dbReference>
<proteinExistence type="inferred from homology"/>
<evidence type="ECO:0000313" key="11">
    <source>
        <dbReference type="EMBL" id="MCW1934255.1"/>
    </source>
</evidence>
<evidence type="ECO:0000256" key="3">
    <source>
        <dbReference type="ARBA" id="ARBA00022448"/>
    </source>
</evidence>
<reference evidence="11 12" key="1">
    <citation type="submission" date="2022-10" db="EMBL/GenBank/DDBJ databases">
        <title>Pararhodobacter sp. nov., isolated from marine algae.</title>
        <authorList>
            <person name="Choi B.J."/>
            <person name="Kim J.M."/>
            <person name="Lee J.K."/>
            <person name="Choi D.G."/>
            <person name="Jeon C.O."/>
        </authorList>
    </citation>
    <scope>NUCLEOTIDE SEQUENCE [LARGE SCALE GENOMIC DNA]</scope>
    <source>
        <strain evidence="11 12">ZQ420</strain>
    </source>
</reference>
<dbReference type="InterPro" id="IPR000515">
    <property type="entry name" value="MetI-like"/>
</dbReference>
<sequence length="376" mass="40038">MTQSRSPSKLRVASAQAVVFAAVGLLLFWLFAITGAELRARGIETGFGFLFEPARTAIANAPFTFTPGVNSNALALLAGGLNTLKISALVIVLATLLGLGLGLGRLSRNRLLRGVCLGYIELVRNVPVLIHISLCYAVALSLPGPRETEPFLGALITNRGFFLPYPAPDMLWLGSALTGLLAALAVARWRRHGGRWHPGALVFVLLTLAAMALPWLVLGRAPDMVTPAVAGFRVNGGWSLSPELIAIVAALTLYTATFLGEIIRGAIQSVPRGQWEATEALALPLRTVRRSVIYPQAIRVALPALSNEYIGVIKNSSLAVVIGYQEIVGIGNTVLFDTGQAVEVMAVLAAFFVAVSLAFSALMNFLNTRTAWATRT</sequence>
<dbReference type="CDD" id="cd06261">
    <property type="entry name" value="TM_PBP2"/>
    <property type="match status" value="1"/>
</dbReference>
<keyword evidence="5 9" id="KW-0812">Transmembrane</keyword>
<comment type="similarity">
    <text evidence="2">Belongs to the binding-protein-dependent transport system permease family. HisMQ subfamily.</text>
</comment>
<feature type="transmembrane region" description="Helical" evidence="9">
    <location>
        <begin position="170"/>
        <end position="187"/>
    </location>
</feature>
<dbReference type="InterPro" id="IPR010065">
    <property type="entry name" value="AA_ABC_transptr_permease_3TM"/>
</dbReference>
<evidence type="ECO:0000256" key="9">
    <source>
        <dbReference type="RuleBase" id="RU363032"/>
    </source>
</evidence>
<dbReference type="RefSeq" id="WP_264507066.1">
    <property type="nucleotide sequence ID" value="NZ_JAPDFL010000001.1"/>
</dbReference>
<protein>
    <submittedName>
        <fullName evidence="11">ABC transporter permease subunit</fullName>
    </submittedName>
</protein>
<dbReference type="Proteomes" id="UP001208938">
    <property type="component" value="Unassembled WGS sequence"/>
</dbReference>
<organism evidence="11 12">
    <name type="scientific">Pararhodobacter zhoushanensis</name>
    <dbReference type="NCBI Taxonomy" id="2479545"/>
    <lineage>
        <taxon>Bacteria</taxon>
        <taxon>Pseudomonadati</taxon>
        <taxon>Pseudomonadota</taxon>
        <taxon>Alphaproteobacteria</taxon>
        <taxon>Rhodobacterales</taxon>
        <taxon>Paracoccaceae</taxon>
        <taxon>Pararhodobacter</taxon>
    </lineage>
</organism>